<dbReference type="EMBL" id="LT670849">
    <property type="protein sequence ID" value="SHN81069.1"/>
    <property type="molecule type" value="Genomic_DNA"/>
</dbReference>
<feature type="site" description="Transition state stabilizer" evidence="9 11">
    <location>
        <position position="19"/>
    </location>
</feature>
<evidence type="ECO:0000256" key="1">
    <source>
        <dbReference type="ARBA" id="ARBA00001864"/>
    </source>
</evidence>
<dbReference type="UniPathway" id="UPA00053">
    <property type="reaction ID" value="UER00086"/>
</dbReference>
<dbReference type="SUPFAM" id="SSF52304">
    <property type="entry name" value="Type II 3-dehydroquinate dehydratase"/>
    <property type="match status" value="1"/>
</dbReference>
<dbReference type="PANTHER" id="PTHR21272">
    <property type="entry name" value="CATABOLIC 3-DEHYDROQUINASE"/>
    <property type="match status" value="1"/>
</dbReference>
<dbReference type="InterPro" id="IPR001874">
    <property type="entry name" value="DHquinase_II"/>
</dbReference>
<dbReference type="Gene3D" id="3.40.50.9100">
    <property type="entry name" value="Dehydroquinase, class II"/>
    <property type="match status" value="1"/>
</dbReference>
<evidence type="ECO:0000256" key="11">
    <source>
        <dbReference type="PIRSR" id="PIRSR001399-3"/>
    </source>
</evidence>
<feature type="active site" description="Proton donor" evidence="9 10">
    <location>
        <position position="101"/>
    </location>
</feature>
<dbReference type="PANTHER" id="PTHR21272:SF3">
    <property type="entry name" value="CATABOLIC 3-DEHYDROQUINASE"/>
    <property type="match status" value="1"/>
</dbReference>
<comment type="subunit">
    <text evidence="5 9">Homododecamer.</text>
</comment>
<proteinExistence type="inferred from homology"/>
<evidence type="ECO:0000256" key="4">
    <source>
        <dbReference type="ARBA" id="ARBA00011037"/>
    </source>
</evidence>
<dbReference type="InterPro" id="IPR018509">
    <property type="entry name" value="DHquinase_II_CS"/>
</dbReference>
<comment type="caution">
    <text evidence="9">Lacks conserved residue(s) required for the propagation of feature annotation.</text>
</comment>
<dbReference type="GO" id="GO:0003855">
    <property type="term" value="F:3-dehydroquinate dehydratase activity"/>
    <property type="evidence" value="ECO:0007669"/>
    <property type="project" value="UniProtKB-UniRule"/>
</dbReference>
<dbReference type="EC" id="4.2.1.10" evidence="6 9"/>
<evidence type="ECO:0000256" key="3">
    <source>
        <dbReference type="ARBA" id="ARBA00004902"/>
    </source>
</evidence>
<dbReference type="OrthoDB" id="9790793at2"/>
<comment type="similarity">
    <text evidence="4 9">Belongs to the type-II 3-dehydroquinase family.</text>
</comment>
<evidence type="ECO:0000313" key="13">
    <source>
        <dbReference type="Proteomes" id="UP000184096"/>
    </source>
</evidence>
<evidence type="ECO:0000256" key="8">
    <source>
        <dbReference type="ARBA" id="ARBA00023239"/>
    </source>
</evidence>
<feature type="binding site" evidence="9">
    <location>
        <position position="75"/>
    </location>
    <ligand>
        <name>substrate</name>
    </ligand>
</feature>
<dbReference type="GO" id="GO:0009423">
    <property type="term" value="P:chorismate biosynthetic process"/>
    <property type="evidence" value="ECO:0007669"/>
    <property type="project" value="UniProtKB-UniRule"/>
</dbReference>
<evidence type="ECO:0000256" key="10">
    <source>
        <dbReference type="PIRSR" id="PIRSR001399-1"/>
    </source>
</evidence>
<comment type="pathway">
    <text evidence="3 9">Metabolic intermediate biosynthesis; chorismate biosynthesis; chorismate from D-erythrose 4-phosphate and phosphoenolpyruvate: step 3/7.</text>
</comment>
<accession>A0A1M7UDJ5</accession>
<dbReference type="GO" id="GO:0019631">
    <property type="term" value="P:quinate catabolic process"/>
    <property type="evidence" value="ECO:0007669"/>
    <property type="project" value="TreeGrafter"/>
</dbReference>
<evidence type="ECO:0000256" key="5">
    <source>
        <dbReference type="ARBA" id="ARBA00011193"/>
    </source>
</evidence>
<keyword evidence="13" id="KW-1185">Reference proteome</keyword>
<dbReference type="HAMAP" id="MF_00169">
    <property type="entry name" value="AroQ"/>
    <property type="match status" value="1"/>
</dbReference>
<dbReference type="Pfam" id="PF01220">
    <property type="entry name" value="DHquinase_II"/>
    <property type="match status" value="1"/>
</dbReference>
<name>A0A1M7UDJ5_9BRAD</name>
<feature type="binding site" evidence="9">
    <location>
        <position position="88"/>
    </location>
    <ligand>
        <name>substrate</name>
    </ligand>
</feature>
<keyword evidence="7 9" id="KW-0057">Aromatic amino acid biosynthesis</keyword>
<comment type="catalytic activity">
    <reaction evidence="1 9">
        <text>3-dehydroquinate = 3-dehydroshikimate + H2O</text>
        <dbReference type="Rhea" id="RHEA:21096"/>
        <dbReference type="ChEBI" id="CHEBI:15377"/>
        <dbReference type="ChEBI" id="CHEBI:16630"/>
        <dbReference type="ChEBI" id="CHEBI:32364"/>
        <dbReference type="EC" id="4.2.1.10"/>
    </reaction>
</comment>
<feature type="binding site" evidence="9">
    <location>
        <begin position="102"/>
        <end position="103"/>
    </location>
    <ligand>
        <name>substrate</name>
    </ligand>
</feature>
<dbReference type="PIRSF" id="PIRSF001399">
    <property type="entry name" value="DHquinase_II"/>
    <property type="match status" value="1"/>
</dbReference>
<dbReference type="RefSeq" id="WP_072821280.1">
    <property type="nucleotide sequence ID" value="NZ_LT670849.1"/>
</dbReference>
<evidence type="ECO:0000313" key="12">
    <source>
        <dbReference type="EMBL" id="SHN81069.1"/>
    </source>
</evidence>
<evidence type="ECO:0000256" key="9">
    <source>
        <dbReference type="HAMAP-Rule" id="MF_00169"/>
    </source>
</evidence>
<organism evidence="12 13">
    <name type="scientific">Bradyrhizobium erythrophlei</name>
    <dbReference type="NCBI Taxonomy" id="1437360"/>
    <lineage>
        <taxon>Bacteria</taxon>
        <taxon>Pseudomonadati</taxon>
        <taxon>Pseudomonadota</taxon>
        <taxon>Alphaproteobacteria</taxon>
        <taxon>Hyphomicrobiales</taxon>
        <taxon>Nitrobacteraceae</taxon>
        <taxon>Bradyrhizobium</taxon>
    </lineage>
</organism>
<dbReference type="NCBIfam" id="NF003807">
    <property type="entry name" value="PRK05395.1-4"/>
    <property type="match status" value="1"/>
</dbReference>
<dbReference type="NCBIfam" id="NF003805">
    <property type="entry name" value="PRK05395.1-2"/>
    <property type="match status" value="1"/>
</dbReference>
<feature type="active site" description="Proton acceptor" evidence="9 10">
    <location>
        <position position="24"/>
    </location>
</feature>
<dbReference type="CDD" id="cd00466">
    <property type="entry name" value="DHQase_II"/>
    <property type="match status" value="1"/>
</dbReference>
<keyword evidence="8 9" id="KW-0456">Lyase</keyword>
<reference evidence="13" key="1">
    <citation type="submission" date="2016-11" db="EMBL/GenBank/DDBJ databases">
        <authorList>
            <person name="Varghese N."/>
            <person name="Submissions S."/>
        </authorList>
    </citation>
    <scope>NUCLEOTIDE SEQUENCE [LARGE SCALE GENOMIC DNA]</scope>
    <source>
        <strain evidence="13">GAS401</strain>
    </source>
</reference>
<gene>
    <name evidence="9" type="primary">aroQ</name>
    <name evidence="12" type="ORF">SAMN05444170_4603</name>
</gene>
<dbReference type="GO" id="GO:0009073">
    <property type="term" value="P:aromatic amino acid family biosynthetic process"/>
    <property type="evidence" value="ECO:0007669"/>
    <property type="project" value="UniProtKB-KW"/>
</dbReference>
<dbReference type="NCBIfam" id="NF003806">
    <property type="entry name" value="PRK05395.1-3"/>
    <property type="match status" value="1"/>
</dbReference>
<dbReference type="PROSITE" id="PS01029">
    <property type="entry name" value="DEHYDROQUINASE_II"/>
    <property type="match status" value="1"/>
</dbReference>
<protein>
    <recommendedName>
        <fullName evidence="6 9">3-dehydroquinate dehydratase</fullName>
        <shortName evidence="9">3-dehydroquinase</shortName>
        <ecNumber evidence="6 9">4.2.1.10</ecNumber>
    </recommendedName>
    <alternativeName>
        <fullName evidence="9">Type II DHQase</fullName>
    </alternativeName>
</protein>
<comment type="function">
    <text evidence="2 9">Catalyzes a trans-dehydration via an enolate intermediate.</text>
</comment>
<dbReference type="GO" id="GO:0008652">
    <property type="term" value="P:amino acid biosynthetic process"/>
    <property type="evidence" value="ECO:0007669"/>
    <property type="project" value="UniProtKB-KW"/>
</dbReference>
<evidence type="ECO:0000256" key="6">
    <source>
        <dbReference type="ARBA" id="ARBA00012060"/>
    </source>
</evidence>
<evidence type="ECO:0000256" key="2">
    <source>
        <dbReference type="ARBA" id="ARBA00003924"/>
    </source>
</evidence>
<dbReference type="InterPro" id="IPR036441">
    <property type="entry name" value="DHquinase_II_sf"/>
</dbReference>
<sequence length="149" mass="16143">MTGTILVLNGPNLNLLGVREPEIYGRDTLEDIKKRCVEQGRKHGLEVDFRQSNSEAALIDWLHEARGTRIGVAINPAGFSFHSIALLDALKMFDGPKVEVHITNIHKREPMYQKSLMSHGVTGVIAGLGATGYVLAIDALADLAKAGKA</sequence>
<dbReference type="AlphaFoldDB" id="A0A1M7UDJ5"/>
<dbReference type="Proteomes" id="UP000184096">
    <property type="component" value="Chromosome I"/>
</dbReference>
<keyword evidence="9" id="KW-0028">Amino-acid biosynthesis</keyword>
<evidence type="ECO:0000256" key="7">
    <source>
        <dbReference type="ARBA" id="ARBA00023141"/>
    </source>
</evidence>